<organism evidence="1">
    <name type="scientific">human gut metagenome</name>
    <dbReference type="NCBI Taxonomy" id="408170"/>
    <lineage>
        <taxon>unclassified sequences</taxon>
        <taxon>metagenomes</taxon>
        <taxon>organismal metagenomes</taxon>
    </lineage>
</organism>
<protein>
    <submittedName>
        <fullName evidence="1">Nitrite and sulphite reductase 4Fe-4S region</fullName>
    </submittedName>
</protein>
<evidence type="ECO:0000313" key="1">
    <source>
        <dbReference type="EMBL" id="ETJ34070.1"/>
    </source>
</evidence>
<dbReference type="EMBL" id="AZMM01011495">
    <property type="protein sequence ID" value="ETJ34070.1"/>
    <property type="molecule type" value="Genomic_DNA"/>
</dbReference>
<comment type="caution">
    <text evidence="1">The sequence shown here is derived from an EMBL/GenBank/DDBJ whole genome shotgun (WGS) entry which is preliminary data.</text>
</comment>
<feature type="non-terminal residue" evidence="1">
    <location>
        <position position="1"/>
    </location>
</feature>
<accession>W1XX97</accession>
<sequence length="106" mass="12034">ARTRYMLAEMGGAEAFIKIYEETLAMVKEVEHLTINPADYAYEITKTGKRDDSVENYRIHRQKQEGLYYVEYHPAGGDVNVAHLLAALDYVVTLDQVEARIAPDQA</sequence>
<gene>
    <name evidence="1" type="ORF">Q604_UNBC11495G0001</name>
</gene>
<reference evidence="1" key="1">
    <citation type="submission" date="2013-12" db="EMBL/GenBank/DDBJ databases">
        <title>A Varibaculum cambriense genome reconstructed from a premature infant gut community with otherwise low bacterial novelty that shifts toward anaerobic metabolism during the third week of life.</title>
        <authorList>
            <person name="Brown C.T."/>
            <person name="Sharon I."/>
            <person name="Thomas B.C."/>
            <person name="Castelle C.J."/>
            <person name="Morowitz M.J."/>
            <person name="Banfield J.F."/>
        </authorList>
    </citation>
    <scope>NUCLEOTIDE SEQUENCE</scope>
</reference>
<feature type="non-terminal residue" evidence="1">
    <location>
        <position position="106"/>
    </location>
</feature>
<proteinExistence type="predicted"/>
<name>W1XX97_9ZZZZ</name>
<dbReference type="AlphaFoldDB" id="W1XX97"/>